<dbReference type="EMBL" id="ATAO01000181">
    <property type="protein sequence ID" value="EQM78206.1"/>
    <property type="molecule type" value="Genomic_DNA"/>
</dbReference>
<protein>
    <recommendedName>
        <fullName evidence="4">Prohead serine protease domain-containing protein</fullName>
    </recommendedName>
</protein>
<evidence type="ECO:0000256" key="2">
    <source>
        <dbReference type="ARBA" id="ARBA00022670"/>
    </source>
</evidence>
<proteinExistence type="predicted"/>
<dbReference type="InterPro" id="IPR054613">
    <property type="entry name" value="Peptidase_S78_dom"/>
</dbReference>
<name>T5K8W9_MICMQ</name>
<keyword evidence="1" id="KW-1188">Viral release from host cell</keyword>
<dbReference type="Proteomes" id="UP000016033">
    <property type="component" value="Unassembled WGS sequence"/>
</dbReference>
<dbReference type="GO" id="GO:0008233">
    <property type="term" value="F:peptidase activity"/>
    <property type="evidence" value="ECO:0007669"/>
    <property type="project" value="UniProtKB-KW"/>
</dbReference>
<gene>
    <name evidence="5" type="ORF">L687_16905</name>
</gene>
<dbReference type="GO" id="GO:0006508">
    <property type="term" value="P:proteolysis"/>
    <property type="evidence" value="ECO:0007669"/>
    <property type="project" value="UniProtKB-KW"/>
</dbReference>
<reference evidence="5 6" key="1">
    <citation type="journal article" date="2013" name="Genome Announc.">
        <title>Whole-genome sequences of five oyster-associated bacteria show potential for crude oil hydrocarbon degradation.</title>
        <authorList>
            <person name="Chauhan A."/>
            <person name="Green S."/>
            <person name="Pathak A."/>
            <person name="Thomas J."/>
            <person name="Venkatramanan R."/>
        </authorList>
    </citation>
    <scope>NUCLEOTIDE SEQUENCE [LARGE SCALE GENOMIC DNA]</scope>
    <source>
        <strain evidence="5 6">MF109</strain>
    </source>
</reference>
<keyword evidence="3" id="KW-0378">Hydrolase</keyword>
<dbReference type="RefSeq" id="WP_021199653.1">
    <property type="nucleotide sequence ID" value="NZ_ATAO01000181.1"/>
</dbReference>
<organism evidence="5 6">
    <name type="scientific">Microbacterium maritypicum MF109</name>
    <dbReference type="NCBI Taxonomy" id="1333857"/>
    <lineage>
        <taxon>Bacteria</taxon>
        <taxon>Bacillati</taxon>
        <taxon>Actinomycetota</taxon>
        <taxon>Actinomycetes</taxon>
        <taxon>Micrococcales</taxon>
        <taxon>Microbacteriaceae</taxon>
        <taxon>Microbacterium</taxon>
    </lineage>
</organism>
<dbReference type="MEROPS" id="S78.001"/>
<dbReference type="SUPFAM" id="SSF56563">
    <property type="entry name" value="Major capsid protein gp5"/>
    <property type="match status" value="1"/>
</dbReference>
<dbReference type="AlphaFoldDB" id="T5K8W9"/>
<evidence type="ECO:0000256" key="1">
    <source>
        <dbReference type="ARBA" id="ARBA00022612"/>
    </source>
</evidence>
<keyword evidence="2" id="KW-0645">Protease</keyword>
<comment type="caution">
    <text evidence="5">The sequence shown here is derived from an EMBL/GenBank/DDBJ whole genome shotgun (WGS) entry which is preliminary data.</text>
</comment>
<feature type="domain" description="Prohead serine protease" evidence="4">
    <location>
        <begin position="65"/>
        <end position="153"/>
    </location>
</feature>
<dbReference type="Pfam" id="PF04586">
    <property type="entry name" value="Peptidase_S78"/>
    <property type="match status" value="1"/>
</dbReference>
<evidence type="ECO:0000256" key="3">
    <source>
        <dbReference type="ARBA" id="ARBA00022801"/>
    </source>
</evidence>
<evidence type="ECO:0000259" key="4">
    <source>
        <dbReference type="Pfam" id="PF04586"/>
    </source>
</evidence>
<dbReference type="PATRIC" id="fig|1333857.3.peg.1685"/>
<evidence type="ECO:0000313" key="6">
    <source>
        <dbReference type="Proteomes" id="UP000016033"/>
    </source>
</evidence>
<accession>T5K8W9</accession>
<sequence length="537" mass="58160">MSDLEIRSAELEYREDSGEGYLEGIAVPWDQTVTIHDPKTGTSFQERFQSGSVELDGTVWLYDSHHTPIGVVEAAETRSEGLFIRAKLALSDLAKSVYEQLKNGALNKLSVGFTPQEHRDENGITVRTRTRLREVSVVARPAYSLASILAVREESTDPQVLTNERSEMTDENKDLVEVRAELEEFRQELSMLPEKLAARDEKPKVDTRSAAEAVLAIAKGDEAVTEAYNASNGRVTEEALTRAYTGGTLADAPLQNQWVGDLTRIFDNSSGIYAETFSRGTLPSKGMTLEYAKLKSATGTIQEQLNEGDDLAYLNLKLETASTTVHTYGGRTQFSFQEIQRSTLPVVQRNLEYMAVQAGVNKKAVLRAEVDAIVAANRAIASNAGVVVGGAVLASMDPAKWLTAILAANKRFKAQGYSVDKLIVTEDVFAHLVGLTTSGDRVLRVAEGNSAGNANVRGLQATLFGIPVEVDDTPSSGAATGQAVFVNGAAIRQYDSALVSLQDDNIVNLTRDVSVYRYGAIADENTSLIVPVKFAAS</sequence>
<evidence type="ECO:0000313" key="5">
    <source>
        <dbReference type="EMBL" id="EQM78206.1"/>
    </source>
</evidence>